<comment type="subcellular location">
    <subcellularLocation>
        <location evidence="1">Membrane</location>
        <topology evidence="1">Multi-pass membrane protein</topology>
    </subcellularLocation>
</comment>
<dbReference type="EMBL" id="OV696695">
    <property type="protein sequence ID" value="CAH1239134.1"/>
    <property type="molecule type" value="Genomic_DNA"/>
</dbReference>
<keyword evidence="4 6" id="KW-0472">Membrane</keyword>
<protein>
    <submittedName>
        <fullName evidence="8">PTH1R protein</fullName>
    </submittedName>
</protein>
<keyword evidence="9" id="KW-1185">Reference proteome</keyword>
<feature type="region of interest" description="Disordered" evidence="5">
    <location>
        <begin position="109"/>
        <end position="135"/>
    </location>
</feature>
<organism evidence="8 9">
    <name type="scientific">Branchiostoma lanceolatum</name>
    <name type="common">Common lancelet</name>
    <name type="synonym">Amphioxus lanceolatum</name>
    <dbReference type="NCBI Taxonomy" id="7740"/>
    <lineage>
        <taxon>Eukaryota</taxon>
        <taxon>Metazoa</taxon>
        <taxon>Chordata</taxon>
        <taxon>Cephalochordata</taxon>
        <taxon>Leptocardii</taxon>
        <taxon>Amphioxiformes</taxon>
        <taxon>Branchiostomatidae</taxon>
        <taxon>Branchiostoma</taxon>
    </lineage>
</organism>
<dbReference type="AlphaFoldDB" id="A0A8J9W3Q4"/>
<dbReference type="PANTHER" id="PTHR45620">
    <property type="entry name" value="PDF RECEPTOR-LIKE PROTEIN-RELATED"/>
    <property type="match status" value="1"/>
</dbReference>
<evidence type="ECO:0000256" key="6">
    <source>
        <dbReference type="SAM" id="Phobius"/>
    </source>
</evidence>
<dbReference type="GO" id="GO:0007188">
    <property type="term" value="P:adenylate cyclase-modulating G protein-coupled receptor signaling pathway"/>
    <property type="evidence" value="ECO:0007669"/>
    <property type="project" value="TreeGrafter"/>
</dbReference>
<dbReference type="GO" id="GO:0005886">
    <property type="term" value="C:plasma membrane"/>
    <property type="evidence" value="ECO:0007669"/>
    <property type="project" value="TreeGrafter"/>
</dbReference>
<evidence type="ECO:0000256" key="3">
    <source>
        <dbReference type="ARBA" id="ARBA00022989"/>
    </source>
</evidence>
<reference evidence="8" key="1">
    <citation type="submission" date="2022-01" db="EMBL/GenBank/DDBJ databases">
        <authorList>
            <person name="Braso-Vives M."/>
        </authorList>
    </citation>
    <scope>NUCLEOTIDE SEQUENCE</scope>
</reference>
<evidence type="ECO:0000313" key="8">
    <source>
        <dbReference type="EMBL" id="CAH1239134.1"/>
    </source>
</evidence>
<dbReference type="PROSITE" id="PS50261">
    <property type="entry name" value="G_PROTEIN_RECEP_F2_4"/>
    <property type="match status" value="1"/>
</dbReference>
<dbReference type="Gene3D" id="1.20.1070.10">
    <property type="entry name" value="Rhodopsin 7-helix transmembrane proteins"/>
    <property type="match status" value="1"/>
</dbReference>
<feature type="transmembrane region" description="Helical" evidence="6">
    <location>
        <begin position="69"/>
        <end position="88"/>
    </location>
</feature>
<dbReference type="PANTHER" id="PTHR45620:SF1">
    <property type="entry name" value="G-PROTEIN COUPLED RECEPTORS FAMILY 2 PROFILE 2 DOMAIN-CONTAINING PROTEIN"/>
    <property type="match status" value="1"/>
</dbReference>
<evidence type="ECO:0000313" key="9">
    <source>
        <dbReference type="Proteomes" id="UP000838412"/>
    </source>
</evidence>
<proteinExistence type="predicted"/>
<evidence type="ECO:0000259" key="7">
    <source>
        <dbReference type="PROSITE" id="PS50261"/>
    </source>
</evidence>
<dbReference type="PRINTS" id="PR00249">
    <property type="entry name" value="GPCRSECRETIN"/>
</dbReference>
<dbReference type="InterPro" id="IPR050332">
    <property type="entry name" value="GPCR_2"/>
</dbReference>
<dbReference type="InterPro" id="IPR000832">
    <property type="entry name" value="GPCR_2_secretin-like"/>
</dbReference>
<dbReference type="InterPro" id="IPR017981">
    <property type="entry name" value="GPCR_2-like_7TM"/>
</dbReference>
<accession>A0A8J9W3Q4</accession>
<dbReference type="GO" id="GO:0017046">
    <property type="term" value="F:peptide hormone binding"/>
    <property type="evidence" value="ECO:0007669"/>
    <property type="project" value="TreeGrafter"/>
</dbReference>
<dbReference type="GO" id="GO:0007166">
    <property type="term" value="P:cell surface receptor signaling pathway"/>
    <property type="evidence" value="ECO:0007669"/>
    <property type="project" value="InterPro"/>
</dbReference>
<feature type="compositionally biased region" description="Basic and acidic residues" evidence="5">
    <location>
        <begin position="126"/>
        <end position="135"/>
    </location>
</feature>
<keyword evidence="2 6" id="KW-0812">Transmembrane</keyword>
<gene>
    <name evidence="8" type="primary">PTH1R</name>
    <name evidence="8" type="ORF">BLAG_LOCUS3502</name>
</gene>
<evidence type="ECO:0000256" key="2">
    <source>
        <dbReference type="ARBA" id="ARBA00022692"/>
    </source>
</evidence>
<dbReference type="Proteomes" id="UP000838412">
    <property type="component" value="Chromosome 10"/>
</dbReference>
<evidence type="ECO:0000256" key="4">
    <source>
        <dbReference type="ARBA" id="ARBA00023136"/>
    </source>
</evidence>
<feature type="domain" description="G-protein coupled receptors family 2 profile 2" evidence="7">
    <location>
        <begin position="1"/>
        <end position="99"/>
    </location>
</feature>
<keyword evidence="3 6" id="KW-1133">Transmembrane helix</keyword>
<sequence>MMQLDNRDVYSDQDGRHGGLCDTMIWCKIVVTLYNYFIAANYFWLLVEGLFLHSLIAVGFFSERKYFRWYMVLGWGTPWLFMIPWIAVRVAVQDKRTCWGGAMQQGLNWERDPASATPGSSSFHSLMDRGNDESL</sequence>
<dbReference type="Pfam" id="PF00002">
    <property type="entry name" value="7tm_2"/>
    <property type="match status" value="1"/>
</dbReference>
<dbReference type="OrthoDB" id="6022368at2759"/>
<name>A0A8J9W3Q4_BRALA</name>
<evidence type="ECO:0000256" key="1">
    <source>
        <dbReference type="ARBA" id="ARBA00004141"/>
    </source>
</evidence>
<dbReference type="GO" id="GO:0008528">
    <property type="term" value="F:G protein-coupled peptide receptor activity"/>
    <property type="evidence" value="ECO:0007669"/>
    <property type="project" value="TreeGrafter"/>
</dbReference>
<evidence type="ECO:0000256" key="5">
    <source>
        <dbReference type="SAM" id="MobiDB-lite"/>
    </source>
</evidence>